<dbReference type="InterPro" id="IPR000120">
    <property type="entry name" value="Amidase"/>
</dbReference>
<dbReference type="Proteomes" id="UP001375240">
    <property type="component" value="Unassembled WGS sequence"/>
</dbReference>
<dbReference type="SUPFAM" id="SSF75304">
    <property type="entry name" value="Amidase signature (AS) enzymes"/>
    <property type="match status" value="1"/>
</dbReference>
<evidence type="ECO:0000256" key="1">
    <source>
        <dbReference type="ARBA" id="ARBA00009199"/>
    </source>
</evidence>
<comment type="similarity">
    <text evidence="1">Belongs to the amidase family.</text>
</comment>
<name>A0AAV9UWL9_9PEZI</name>
<dbReference type="AlphaFoldDB" id="A0AAV9UWL9"/>
<evidence type="ECO:0000313" key="4">
    <source>
        <dbReference type="Proteomes" id="UP001375240"/>
    </source>
</evidence>
<dbReference type="Gene3D" id="3.90.1300.10">
    <property type="entry name" value="Amidase signature (AS) domain"/>
    <property type="match status" value="1"/>
</dbReference>
<protein>
    <recommendedName>
        <fullName evidence="2">Amidase domain-containing protein</fullName>
    </recommendedName>
</protein>
<dbReference type="InterPro" id="IPR023631">
    <property type="entry name" value="Amidase_dom"/>
</dbReference>
<evidence type="ECO:0000313" key="3">
    <source>
        <dbReference type="EMBL" id="KAK6350295.1"/>
    </source>
</evidence>
<dbReference type="InterPro" id="IPR036928">
    <property type="entry name" value="AS_sf"/>
</dbReference>
<dbReference type="PANTHER" id="PTHR11895">
    <property type="entry name" value="TRANSAMIDASE"/>
    <property type="match status" value="1"/>
</dbReference>
<gene>
    <name evidence="3" type="ORF">TWF696_006526</name>
</gene>
<comment type="caution">
    <text evidence="3">The sequence shown here is derived from an EMBL/GenBank/DDBJ whole genome shotgun (WGS) entry which is preliminary data.</text>
</comment>
<dbReference type="PANTHER" id="PTHR11895:SF67">
    <property type="entry name" value="AMIDASE DOMAIN-CONTAINING PROTEIN"/>
    <property type="match status" value="1"/>
</dbReference>
<dbReference type="PROSITE" id="PS00571">
    <property type="entry name" value="AMIDASES"/>
    <property type="match status" value="1"/>
</dbReference>
<keyword evidence="4" id="KW-1185">Reference proteome</keyword>
<proteinExistence type="inferred from homology"/>
<dbReference type="GO" id="GO:0003824">
    <property type="term" value="F:catalytic activity"/>
    <property type="evidence" value="ECO:0007669"/>
    <property type="project" value="InterPro"/>
</dbReference>
<dbReference type="InterPro" id="IPR020556">
    <property type="entry name" value="Amidase_CS"/>
</dbReference>
<accession>A0AAV9UWL9</accession>
<feature type="domain" description="Amidase" evidence="2">
    <location>
        <begin position="145"/>
        <end position="556"/>
    </location>
</feature>
<dbReference type="EMBL" id="JAVHNQ010000004">
    <property type="protein sequence ID" value="KAK6350295.1"/>
    <property type="molecule type" value="Genomic_DNA"/>
</dbReference>
<organism evidence="3 4">
    <name type="scientific">Orbilia brochopaga</name>
    <dbReference type="NCBI Taxonomy" id="3140254"/>
    <lineage>
        <taxon>Eukaryota</taxon>
        <taxon>Fungi</taxon>
        <taxon>Dikarya</taxon>
        <taxon>Ascomycota</taxon>
        <taxon>Pezizomycotina</taxon>
        <taxon>Orbiliomycetes</taxon>
        <taxon>Orbiliales</taxon>
        <taxon>Orbiliaceae</taxon>
        <taxon>Orbilia</taxon>
    </lineage>
</organism>
<reference evidence="3 4" key="1">
    <citation type="submission" date="2019-10" db="EMBL/GenBank/DDBJ databases">
        <authorList>
            <person name="Palmer J.M."/>
        </authorList>
    </citation>
    <scope>NUCLEOTIDE SEQUENCE [LARGE SCALE GENOMIC DNA]</scope>
    <source>
        <strain evidence="3 4">TWF696</strain>
    </source>
</reference>
<dbReference type="Pfam" id="PF01425">
    <property type="entry name" value="Amidase"/>
    <property type="match status" value="1"/>
</dbReference>
<sequence length="585" mass="62761">MPINSKFPYLYYPRPKEINSTAEEAKYHNPPANNPVVSGLPLQILSSVVTNLGFIQRILWSNAQFGALKHLKILEEYSGAPCAIPCVIPIEGDDASATAADDLEVVSAPVDTAFYTSADYVRLYQGGKATPTQVVQKLLDIIVKPPHKAAVVQVLPEVALAAAKASTERYEKGVPLGPLDGVPIAVKDEIFMHAYETTFGAAKVFDKGEGETSWCVRKLEEAGAIVIAKSAMHECGSDTTNCNPVGGKTPRNPYNSKYYTGGSSGGSAYMVSAGLVPIAVGCDGGGSIRIPSNYCGIYGLKPSHGRVSSRPTPSLSPANGVTGPMCATIEDLKIAYRIMAAPDPDSTMSSMFPELREPSAPLTMRKRKIIGMDGFWFDDCSPTVHRFVKDAVQGLEKQGYEVINLPPIPYITIGRRAHSLSIITEMAAFLNGDFSGLNAANRVLFSVASQTPAIDIVAANKIRGMLMSHFAALWQKYPGMILVTPVTPEVGAVINEAHLKYGVSDGDSSIRSMKYVSIGNFIGTPGINSVVGYCEDTNMPVSLMGMAEWGKDEDLLGWAADVAKASQLVRKKPENWVDVLSSETE</sequence>
<evidence type="ECO:0000259" key="2">
    <source>
        <dbReference type="Pfam" id="PF01425"/>
    </source>
</evidence>